<evidence type="ECO:0000256" key="1">
    <source>
        <dbReference type="ARBA" id="ARBA00006768"/>
    </source>
</evidence>
<dbReference type="AlphaFoldDB" id="F4LLU9"/>
<dbReference type="Gene3D" id="2.60.420.10">
    <property type="entry name" value="Maltose phosphorylase, domain 3"/>
    <property type="match status" value="1"/>
</dbReference>
<dbReference type="eggNOG" id="COG1554">
    <property type="taxonomic scope" value="Bacteria"/>
</dbReference>
<accession>F4LLU9</accession>
<dbReference type="Pfam" id="PF03633">
    <property type="entry name" value="Glyco_hydro_65C"/>
    <property type="match status" value="1"/>
</dbReference>
<dbReference type="InterPro" id="IPR008928">
    <property type="entry name" value="6-hairpin_glycosidase_sf"/>
</dbReference>
<dbReference type="EC" id="2.4.1.230" evidence="7"/>
<dbReference type="InterPro" id="IPR005195">
    <property type="entry name" value="Glyco_hydro_65_M"/>
</dbReference>
<dbReference type="EMBL" id="CP002696">
    <property type="protein sequence ID" value="AEE15641.1"/>
    <property type="molecule type" value="Genomic_DNA"/>
</dbReference>
<dbReference type="GO" id="GO:0030246">
    <property type="term" value="F:carbohydrate binding"/>
    <property type="evidence" value="ECO:0007669"/>
    <property type="project" value="InterPro"/>
</dbReference>
<comment type="similarity">
    <text evidence="1">Belongs to the glycosyl hydrolase 65 family.</text>
</comment>
<dbReference type="InterPro" id="IPR017045">
    <property type="entry name" value="Malt_Pase/Glycosyl_Hdrlase"/>
</dbReference>
<evidence type="ECO:0000313" key="8">
    <source>
        <dbReference type="Proteomes" id="UP000006546"/>
    </source>
</evidence>
<dbReference type="GO" id="GO:0033831">
    <property type="term" value="F:kojibiose phosphorylase activity"/>
    <property type="evidence" value="ECO:0007669"/>
    <property type="project" value="UniProtKB-EC"/>
</dbReference>
<keyword evidence="7" id="KW-0328">Glycosyltransferase</keyword>
<dbReference type="Gene3D" id="2.70.98.40">
    <property type="entry name" value="Glycoside hydrolase, family 65, N-terminal domain"/>
    <property type="match status" value="1"/>
</dbReference>
<keyword evidence="8" id="KW-1185">Reference proteome</keyword>
<keyword evidence="7" id="KW-0808">Transferase</keyword>
<proteinExistence type="inferred from homology"/>
<organism evidence="7 8">
    <name type="scientific">Treponema brennaborense (strain DSM 12168 / CIP 105900 / DD5/3)</name>
    <dbReference type="NCBI Taxonomy" id="906968"/>
    <lineage>
        <taxon>Bacteria</taxon>
        <taxon>Pseudomonadati</taxon>
        <taxon>Spirochaetota</taxon>
        <taxon>Spirochaetia</taxon>
        <taxon>Spirochaetales</taxon>
        <taxon>Treponemataceae</taxon>
        <taxon>Treponema</taxon>
    </lineage>
</organism>
<dbReference type="InterPro" id="IPR011013">
    <property type="entry name" value="Gal_mutarotase_sf_dom"/>
</dbReference>
<dbReference type="Proteomes" id="UP000006546">
    <property type="component" value="Chromosome"/>
</dbReference>
<feature type="domain" description="Glycoside hydrolase family 65 C-terminal" evidence="5">
    <location>
        <begin position="696"/>
        <end position="744"/>
    </location>
</feature>
<dbReference type="Gene3D" id="1.50.10.10">
    <property type="match status" value="1"/>
</dbReference>
<dbReference type="Pfam" id="PF03636">
    <property type="entry name" value="Glyco_hydro_65N"/>
    <property type="match status" value="1"/>
</dbReference>
<reference evidence="8" key="1">
    <citation type="submission" date="2011-04" db="EMBL/GenBank/DDBJ databases">
        <title>The complete genome of Treponema brennaborense DSM 12168.</title>
        <authorList>
            <person name="Lucas S."/>
            <person name="Han J."/>
            <person name="Lapidus A."/>
            <person name="Bruce D."/>
            <person name="Goodwin L."/>
            <person name="Pitluck S."/>
            <person name="Peters L."/>
            <person name="Kyrpides N."/>
            <person name="Mavromatis K."/>
            <person name="Ivanova N."/>
            <person name="Mikhailova N."/>
            <person name="Pagani I."/>
            <person name="Teshima H."/>
            <person name="Detter J.C."/>
            <person name="Tapia R."/>
            <person name="Han C."/>
            <person name="Land M."/>
            <person name="Hauser L."/>
            <person name="Markowitz V."/>
            <person name="Cheng J.-F."/>
            <person name="Hugenholtz P."/>
            <person name="Woyke T."/>
            <person name="Wu D."/>
            <person name="Gronow S."/>
            <person name="Wellnitz S."/>
            <person name="Brambilla E."/>
            <person name="Klenk H.-P."/>
            <person name="Eisen J.A."/>
        </authorList>
    </citation>
    <scope>NUCLEOTIDE SEQUENCE [LARGE SCALE GENOMIC DNA]</scope>
    <source>
        <strain evidence="8">DSM 12168 / CIP 105900 / DD5/3</strain>
    </source>
</reference>
<dbReference type="GO" id="GO:0004553">
    <property type="term" value="F:hydrolase activity, hydrolyzing O-glycosyl compounds"/>
    <property type="evidence" value="ECO:0007669"/>
    <property type="project" value="TreeGrafter"/>
</dbReference>
<dbReference type="SUPFAM" id="SSF74650">
    <property type="entry name" value="Galactose mutarotase-like"/>
    <property type="match status" value="1"/>
</dbReference>
<dbReference type="STRING" id="906968.Trebr_0190"/>
<protein>
    <submittedName>
        <fullName evidence="7">Kojibiose phosphorylase</fullName>
        <ecNumber evidence="7">2.4.1.230</ecNumber>
    </submittedName>
</protein>
<evidence type="ECO:0000259" key="4">
    <source>
        <dbReference type="Pfam" id="PF03632"/>
    </source>
</evidence>
<dbReference type="SUPFAM" id="SSF48208">
    <property type="entry name" value="Six-hairpin glycosidases"/>
    <property type="match status" value="1"/>
</dbReference>
<sequence>MGKIADRYFKLDPWKIIEEGWSAARNLVSESVFSLGNEYMGVRGYFEESTTAPSLQGSYFNGVYEEAPVKDTAYKGIITKTHFMVNAADWLYTRISYEGEQFDMNTSTVKNFRRVLDMKVGTLSRELDWITRGGKTLHLSFLRFLDMEESEQGFQRIGVTPAGCSGTVRIVCGIDFNAIHAGRKTCFWTEIRHAFFDSAAAVLARTLTTGQRVFSGFSWYSNRDVAAEPLNRDKFAALVFDVPLIDGEESFIEKKVLNVVEKNPAANAESADTAVWESSVSKLKELRKRLFSDAAAQTERWWRQMWENFDIKITGDEPNQQGIRFCIFQMQQTYHGQNPANNIGAKGLTGEAYNGHAFWDTETCCLPFYLFTNLKAAKNLLEFRYGTLDRAKDRAAQLDCAGACYPVATLNGAEACDLWQHASIQFQPSTGVAYGIAHYVKISGDTDFLYGDGAEMLVQISRFLLSRGAWNQDKSGFGFYAVMGPDEFHMMVSNNCYTNIMAKKTFEYTLDTLAHMRERFPDRYETLVMKTDLREAELYELSRCAEKMIVPYHAETKLFEQHEGYFTLPHIAVNSIPVEDFPLYYHWSYDRIYRTDMIKQPDVLMFLFLYGSEFPADVKRANYEFYEPRTIHESSLSPSIHSILAAELGKRAEAFKFFEFATRMDLDNYNRNTGEGLHTTSIAAAWMNIVYGFGGLRSDGDVLSCAPFVPSGWTEYEFGIVYRGAKLRFSVTREDLFLTVSCGDTALCAGSFSVPAEPVPVEIYGTRYDLLPGAVRISVPCGGRQ</sequence>
<evidence type="ECO:0000256" key="2">
    <source>
        <dbReference type="PIRSR" id="PIRSR036289-50"/>
    </source>
</evidence>
<feature type="binding site" evidence="3">
    <location>
        <begin position="599"/>
        <end position="600"/>
    </location>
    <ligand>
        <name>substrate</name>
    </ligand>
</feature>
<evidence type="ECO:0000259" key="6">
    <source>
        <dbReference type="Pfam" id="PF03636"/>
    </source>
</evidence>
<feature type="domain" description="Glycoside hydrolase family 65 central catalytic" evidence="4">
    <location>
        <begin position="324"/>
        <end position="687"/>
    </location>
</feature>
<evidence type="ECO:0000313" key="7">
    <source>
        <dbReference type="EMBL" id="AEE15641.1"/>
    </source>
</evidence>
<dbReference type="InterPro" id="IPR005194">
    <property type="entry name" value="Glyco_hydro_65_C"/>
</dbReference>
<feature type="binding site" evidence="3">
    <location>
        <begin position="359"/>
        <end position="360"/>
    </location>
    <ligand>
        <name>substrate</name>
    </ligand>
</feature>
<feature type="active site" description="Proton donor" evidence="2">
    <location>
        <position position="487"/>
    </location>
</feature>
<dbReference type="OrthoDB" id="9758855at2"/>
<dbReference type="RefSeq" id="WP_013757360.1">
    <property type="nucleotide sequence ID" value="NC_015500.1"/>
</dbReference>
<dbReference type="GO" id="GO:0005975">
    <property type="term" value="P:carbohydrate metabolic process"/>
    <property type="evidence" value="ECO:0007669"/>
    <property type="project" value="InterPro"/>
</dbReference>
<feature type="domain" description="Glycoside hydrolase family 65 N-terminal" evidence="6">
    <location>
        <begin position="18"/>
        <end position="257"/>
    </location>
</feature>
<dbReference type="PANTHER" id="PTHR11051">
    <property type="entry name" value="GLYCOSYL HYDROLASE-RELATED"/>
    <property type="match status" value="1"/>
</dbReference>
<dbReference type="PIRSF" id="PIRSF036289">
    <property type="entry name" value="Glycosyl_hydrolase_malt_phosph"/>
    <property type="match status" value="1"/>
</dbReference>
<dbReference type="InterPro" id="IPR012341">
    <property type="entry name" value="6hp_glycosidase-like_sf"/>
</dbReference>
<dbReference type="HOGENOM" id="CLU_006285_2_2_12"/>
<evidence type="ECO:0000256" key="3">
    <source>
        <dbReference type="PIRSR" id="PIRSR036289-51"/>
    </source>
</evidence>
<dbReference type="PANTHER" id="PTHR11051:SF14">
    <property type="entry name" value="MALTOSE PHOSPHORYLASE"/>
    <property type="match status" value="1"/>
</dbReference>
<dbReference type="InterPro" id="IPR037018">
    <property type="entry name" value="GH65_N"/>
</dbReference>
<gene>
    <name evidence="7" type="ordered locus">Trebr_0190</name>
</gene>
<evidence type="ECO:0000259" key="5">
    <source>
        <dbReference type="Pfam" id="PF03633"/>
    </source>
</evidence>
<dbReference type="Pfam" id="PF03632">
    <property type="entry name" value="Glyco_hydro_65m"/>
    <property type="match status" value="1"/>
</dbReference>
<dbReference type="KEGG" id="tbe:Trebr_0190"/>
<dbReference type="InterPro" id="IPR005196">
    <property type="entry name" value="Glyco_hydro_65_N"/>
</dbReference>
<name>F4LLU9_TREBD</name>